<accession>A0ABW3KFU7</accession>
<proteinExistence type="predicted"/>
<evidence type="ECO:0000313" key="1">
    <source>
        <dbReference type="EMBL" id="MFD1007695.1"/>
    </source>
</evidence>
<name>A0ABW3KFU7_9GAMM</name>
<protein>
    <submittedName>
        <fullName evidence="1">Uncharacterized protein</fullName>
    </submittedName>
</protein>
<dbReference type="EMBL" id="JBHTJS010000019">
    <property type="protein sequence ID" value="MFD1007695.1"/>
    <property type="molecule type" value="Genomic_DNA"/>
</dbReference>
<dbReference type="Proteomes" id="UP001597048">
    <property type="component" value="Unassembled WGS sequence"/>
</dbReference>
<sequence>MLKRRRLLLKQRKTATCSPRRKILMKDVRRNILRRNNAYFLEEKAERTANSEG</sequence>
<evidence type="ECO:0000313" key="2">
    <source>
        <dbReference type="Proteomes" id="UP001597048"/>
    </source>
</evidence>
<dbReference type="RefSeq" id="WP_379557685.1">
    <property type="nucleotide sequence ID" value="NZ_JBHTJS010000019.1"/>
</dbReference>
<reference evidence="2" key="1">
    <citation type="journal article" date="2019" name="Int. J. Syst. Evol. Microbiol.">
        <title>The Global Catalogue of Microorganisms (GCM) 10K type strain sequencing project: providing services to taxonomists for standard genome sequencing and annotation.</title>
        <authorList>
            <consortium name="The Broad Institute Genomics Platform"/>
            <consortium name="The Broad Institute Genome Sequencing Center for Infectious Disease"/>
            <person name="Wu L."/>
            <person name="Ma J."/>
        </authorList>
    </citation>
    <scope>NUCLEOTIDE SEQUENCE [LARGE SCALE GENOMIC DNA]</scope>
    <source>
        <strain evidence="2">CCUG 60525</strain>
    </source>
</reference>
<comment type="caution">
    <text evidence="1">The sequence shown here is derived from an EMBL/GenBank/DDBJ whole genome shotgun (WGS) entry which is preliminary data.</text>
</comment>
<gene>
    <name evidence="1" type="ORF">ACFQ1C_05955</name>
</gene>
<keyword evidence="2" id="KW-1185">Reference proteome</keyword>
<organism evidence="1 2">
    <name type="scientific">Oceanisphaera ostreae</name>
    <dbReference type="NCBI Taxonomy" id="914151"/>
    <lineage>
        <taxon>Bacteria</taxon>
        <taxon>Pseudomonadati</taxon>
        <taxon>Pseudomonadota</taxon>
        <taxon>Gammaproteobacteria</taxon>
        <taxon>Aeromonadales</taxon>
        <taxon>Aeromonadaceae</taxon>
        <taxon>Oceanisphaera</taxon>
    </lineage>
</organism>